<dbReference type="Gene3D" id="3.40.50.850">
    <property type="entry name" value="Isochorismatase-like"/>
    <property type="match status" value="1"/>
</dbReference>
<dbReference type="PANTHER" id="PTHR14119:SF3">
    <property type="entry name" value="ISOCHORISMATASE DOMAIN-CONTAINING PROTEIN 2"/>
    <property type="match status" value="1"/>
</dbReference>
<dbReference type="PANTHER" id="PTHR14119">
    <property type="entry name" value="HYDROLASE"/>
    <property type="match status" value="1"/>
</dbReference>
<accession>A0A1E2V5B1</accession>
<dbReference type="Pfam" id="PF00857">
    <property type="entry name" value="Isochorismatase"/>
    <property type="match status" value="1"/>
</dbReference>
<protein>
    <recommendedName>
        <fullName evidence="1">Isochorismatase-like domain-containing protein</fullName>
    </recommendedName>
</protein>
<sequence length="187" mass="21360">MLLQAHRSQLLIIDLQTRLMPHIAQSTACLNSNLWLCDIAREMDIPTTFTEQNPKGLGSTHSLLLQRSPDAQIFSKTHFSAYREPLIAQHISAQQRPQILMTGVETHVCVLQTAMDLLTEGYEVFIIDTAVGSRRNKDKRLALQRLVAHGAEQVTPEMVAFEWLEHCQHAQFKQLSQNYIKDLSHYQ</sequence>
<keyword evidence="3" id="KW-1185">Reference proteome</keyword>
<dbReference type="InterPro" id="IPR000868">
    <property type="entry name" value="Isochorismatase-like_dom"/>
</dbReference>
<dbReference type="InterPro" id="IPR036380">
    <property type="entry name" value="Isochorismatase-like_sf"/>
</dbReference>
<evidence type="ECO:0000313" key="2">
    <source>
        <dbReference type="EMBL" id="ODC02168.1"/>
    </source>
</evidence>
<dbReference type="STRING" id="197479.BFW38_00015"/>
<comment type="caution">
    <text evidence="2">The sequence shown here is derived from an EMBL/GenBank/DDBJ whole genome shotgun (WGS) entry which is preliminary data.</text>
</comment>
<feature type="domain" description="Isochorismatase-like" evidence="1">
    <location>
        <begin position="9"/>
        <end position="155"/>
    </location>
</feature>
<reference evidence="2 3" key="1">
    <citation type="submission" date="2016-08" db="EMBL/GenBank/DDBJ databases">
        <authorList>
            <person name="Seilhamer J.J."/>
        </authorList>
    </citation>
    <scope>NUCLEOTIDE SEQUENCE [LARGE SCALE GENOMIC DNA]</scope>
    <source>
        <strain evidence="2 3">PH27A</strain>
    </source>
</reference>
<dbReference type="SUPFAM" id="SSF52499">
    <property type="entry name" value="Isochorismatase-like hydrolases"/>
    <property type="match status" value="1"/>
</dbReference>
<dbReference type="InterPro" id="IPR050993">
    <property type="entry name" value="Isochorismatase_domain"/>
</dbReference>
<name>A0A1E2V5B1_9GAMM</name>
<evidence type="ECO:0000313" key="3">
    <source>
        <dbReference type="Proteomes" id="UP000094291"/>
    </source>
</evidence>
<dbReference type="AlphaFoldDB" id="A0A1E2V5B1"/>
<dbReference type="RefSeq" id="WP_068996552.1">
    <property type="nucleotide sequence ID" value="NZ_MDTQ01000001.1"/>
</dbReference>
<dbReference type="EMBL" id="MDTQ01000001">
    <property type="protein sequence ID" value="ODC02168.1"/>
    <property type="molecule type" value="Genomic_DNA"/>
</dbReference>
<dbReference type="Proteomes" id="UP000094291">
    <property type="component" value="Unassembled WGS sequence"/>
</dbReference>
<proteinExistence type="predicted"/>
<organism evidence="2 3">
    <name type="scientific">Terasakiispira papahanaumokuakeensis</name>
    <dbReference type="NCBI Taxonomy" id="197479"/>
    <lineage>
        <taxon>Bacteria</taxon>
        <taxon>Pseudomonadati</taxon>
        <taxon>Pseudomonadota</taxon>
        <taxon>Gammaproteobacteria</taxon>
        <taxon>Oceanospirillales</taxon>
        <taxon>Terasakiispira</taxon>
    </lineage>
</organism>
<dbReference type="OrthoDB" id="9796958at2"/>
<evidence type="ECO:0000259" key="1">
    <source>
        <dbReference type="Pfam" id="PF00857"/>
    </source>
</evidence>
<gene>
    <name evidence="2" type="ORF">BFW38_00015</name>
</gene>